<comment type="caution">
    <text evidence="5">The sequence shown here is derived from an EMBL/GenBank/DDBJ whole genome shotgun (WGS) entry which is preliminary data.</text>
</comment>
<dbReference type="PANTHER" id="PTHR43009:SF7">
    <property type="entry name" value="HOMOGENTISATE GERANYLGERANYLTRANSFERASE, CHLOROPLASTIC"/>
    <property type="match status" value="1"/>
</dbReference>
<keyword evidence="3" id="KW-0808">Transferase</keyword>
<reference evidence="5" key="2">
    <citation type="submission" date="2023-06" db="EMBL/GenBank/DDBJ databases">
        <authorList>
            <person name="Ma L."/>
            <person name="Liu K.-W."/>
            <person name="Li Z."/>
            <person name="Hsiao Y.-Y."/>
            <person name="Qi Y."/>
            <person name="Fu T."/>
            <person name="Tang G."/>
            <person name="Zhang D."/>
            <person name="Sun W.-H."/>
            <person name="Liu D.-K."/>
            <person name="Li Y."/>
            <person name="Chen G.-Z."/>
            <person name="Liu X.-D."/>
            <person name="Liao X.-Y."/>
            <person name="Jiang Y.-T."/>
            <person name="Yu X."/>
            <person name="Hao Y."/>
            <person name="Huang J."/>
            <person name="Zhao X.-W."/>
            <person name="Ke S."/>
            <person name="Chen Y.-Y."/>
            <person name="Wu W.-L."/>
            <person name="Hsu J.-L."/>
            <person name="Lin Y.-F."/>
            <person name="Huang M.-D."/>
            <person name="Li C.-Y."/>
            <person name="Huang L."/>
            <person name="Wang Z.-W."/>
            <person name="Zhao X."/>
            <person name="Zhong W.-Y."/>
            <person name="Peng D.-H."/>
            <person name="Ahmad S."/>
            <person name="Lan S."/>
            <person name="Zhang J.-S."/>
            <person name="Tsai W.-C."/>
            <person name="Van De Peer Y."/>
            <person name="Liu Z.-J."/>
        </authorList>
    </citation>
    <scope>NUCLEOTIDE SEQUENCE</scope>
    <source>
        <strain evidence="5">CP</strain>
        <tissue evidence="5">Leaves</tissue>
    </source>
</reference>
<comment type="similarity">
    <text evidence="2">Belongs to the UbiA prenyltransferase family.</text>
</comment>
<dbReference type="AlphaFoldDB" id="A0AAV9FE78"/>
<sequence length="128" mass="14483">MADIPPVFLGLLKVLIPAVLMNVYVVGLNQLYDIEIDKKYTLGRPIVFTRSLISATAFMCFFSVVIALFKDIPDIEGDRKFGIQSFSVHIGQKRKFEQTTQSPSHDHLQMLQRTQLLTDSQDAQTHGE</sequence>
<keyword evidence="6" id="KW-1185">Reference proteome</keyword>
<gene>
    <name evidence="5" type="ORF">QJS10_CPA02g01294</name>
</gene>
<dbReference type="PANTHER" id="PTHR43009">
    <property type="entry name" value="HOMOGENTISATE SOLANESYLTRANSFERASE, CHLOROPLASTIC"/>
    <property type="match status" value="1"/>
</dbReference>
<evidence type="ECO:0000313" key="5">
    <source>
        <dbReference type="EMBL" id="KAK1324155.1"/>
    </source>
</evidence>
<proteinExistence type="inferred from homology"/>
<evidence type="ECO:0000313" key="6">
    <source>
        <dbReference type="Proteomes" id="UP001180020"/>
    </source>
</evidence>
<name>A0AAV9FE78_ACOCL</name>
<comment type="subcellular location">
    <subcellularLocation>
        <location evidence="1">Plastid</location>
        <location evidence="1">Chloroplast membrane</location>
        <topology evidence="1">Multi-pass membrane protein</topology>
    </subcellularLocation>
</comment>
<accession>A0AAV9FE78</accession>
<feature type="transmembrane region" description="Helical" evidence="4">
    <location>
        <begin position="47"/>
        <end position="69"/>
    </location>
</feature>
<evidence type="ECO:0000256" key="4">
    <source>
        <dbReference type="SAM" id="Phobius"/>
    </source>
</evidence>
<protein>
    <submittedName>
        <fullName evidence="5">Uncharacterized protein</fullName>
    </submittedName>
</protein>
<keyword evidence="4" id="KW-0812">Transmembrane</keyword>
<evidence type="ECO:0000256" key="1">
    <source>
        <dbReference type="ARBA" id="ARBA00004508"/>
    </source>
</evidence>
<dbReference type="Gene3D" id="1.10.357.140">
    <property type="entry name" value="UbiA prenyltransferase"/>
    <property type="match status" value="1"/>
</dbReference>
<reference evidence="5" key="1">
    <citation type="journal article" date="2023" name="Nat. Commun.">
        <title>Diploid and tetraploid genomes of Acorus and the evolution of monocots.</title>
        <authorList>
            <person name="Ma L."/>
            <person name="Liu K.W."/>
            <person name="Li Z."/>
            <person name="Hsiao Y.Y."/>
            <person name="Qi Y."/>
            <person name="Fu T."/>
            <person name="Tang G.D."/>
            <person name="Zhang D."/>
            <person name="Sun W.H."/>
            <person name="Liu D.K."/>
            <person name="Li Y."/>
            <person name="Chen G.Z."/>
            <person name="Liu X.D."/>
            <person name="Liao X.Y."/>
            <person name="Jiang Y.T."/>
            <person name="Yu X."/>
            <person name="Hao Y."/>
            <person name="Huang J."/>
            <person name="Zhao X.W."/>
            <person name="Ke S."/>
            <person name="Chen Y.Y."/>
            <person name="Wu W.L."/>
            <person name="Hsu J.L."/>
            <person name="Lin Y.F."/>
            <person name="Huang M.D."/>
            <person name="Li C.Y."/>
            <person name="Huang L."/>
            <person name="Wang Z.W."/>
            <person name="Zhao X."/>
            <person name="Zhong W.Y."/>
            <person name="Peng D.H."/>
            <person name="Ahmad S."/>
            <person name="Lan S."/>
            <person name="Zhang J.S."/>
            <person name="Tsai W.C."/>
            <person name="Van de Peer Y."/>
            <person name="Liu Z.J."/>
        </authorList>
    </citation>
    <scope>NUCLEOTIDE SEQUENCE</scope>
    <source>
        <strain evidence="5">CP</strain>
    </source>
</reference>
<dbReference type="EMBL" id="JAUJYO010000002">
    <property type="protein sequence ID" value="KAK1324155.1"/>
    <property type="molecule type" value="Genomic_DNA"/>
</dbReference>
<keyword evidence="4" id="KW-1133">Transmembrane helix</keyword>
<dbReference type="InterPro" id="IPR044878">
    <property type="entry name" value="UbiA_sf"/>
</dbReference>
<organism evidence="5 6">
    <name type="scientific">Acorus calamus</name>
    <name type="common">Sweet flag</name>
    <dbReference type="NCBI Taxonomy" id="4465"/>
    <lineage>
        <taxon>Eukaryota</taxon>
        <taxon>Viridiplantae</taxon>
        <taxon>Streptophyta</taxon>
        <taxon>Embryophyta</taxon>
        <taxon>Tracheophyta</taxon>
        <taxon>Spermatophyta</taxon>
        <taxon>Magnoliopsida</taxon>
        <taxon>Liliopsida</taxon>
        <taxon>Acoraceae</taxon>
        <taxon>Acorus</taxon>
    </lineage>
</organism>
<keyword evidence="4" id="KW-0472">Membrane</keyword>
<dbReference type="GO" id="GO:0016740">
    <property type="term" value="F:transferase activity"/>
    <property type="evidence" value="ECO:0007669"/>
    <property type="project" value="UniProtKB-KW"/>
</dbReference>
<dbReference type="Proteomes" id="UP001180020">
    <property type="component" value="Unassembled WGS sequence"/>
</dbReference>
<evidence type="ECO:0000256" key="2">
    <source>
        <dbReference type="ARBA" id="ARBA00005985"/>
    </source>
</evidence>
<feature type="transmembrane region" description="Helical" evidence="4">
    <location>
        <begin position="7"/>
        <end position="27"/>
    </location>
</feature>
<evidence type="ECO:0000256" key="3">
    <source>
        <dbReference type="ARBA" id="ARBA00022679"/>
    </source>
</evidence>